<dbReference type="RefSeq" id="WP_113962193.1">
    <property type="nucleotide sequence ID" value="NZ_QNRR01000020.1"/>
</dbReference>
<evidence type="ECO:0000259" key="4">
    <source>
        <dbReference type="PROSITE" id="PS01031"/>
    </source>
</evidence>
<dbReference type="GO" id="GO:0009408">
    <property type="term" value="P:response to heat"/>
    <property type="evidence" value="ECO:0007669"/>
    <property type="project" value="InterPro"/>
</dbReference>
<sequence>MNSKTSSIYRRHVAARTLALVLAFALTTVSAFGAESSKEGPGGIAEHLKKWQEKISDTFRDAVKGLDKAGTQNKPAGSVSADFREQNDSYMLRLDLPHRTLDKVEVNLTGETLRVTAPEEGGTQRYEQTITLKDVSANAIPVVERKQGQNMLVVTIPKTPVKAELSAASSKGLLTPPLYLARDTEIMQRMEQMRRDMDRAFEDSFNAFKFIPTYKDIFDEYRFGSTYNVEDKGDSYEVRIFLPDRGMENVIATVEGQTLQIEARSESSPAGQQSNDGGVHRAAYTQRITLPGPVDRAKMKVEKKERMMVVMLPKATTH</sequence>
<feature type="domain" description="SHSP" evidence="4">
    <location>
        <begin position="72"/>
        <end position="173"/>
    </location>
</feature>
<dbReference type="SUPFAM" id="SSF49764">
    <property type="entry name" value="HSP20-like chaperones"/>
    <property type="match status" value="2"/>
</dbReference>
<dbReference type="OrthoDB" id="195370at2"/>
<accession>A0A366H179</accession>
<dbReference type="PROSITE" id="PS01031">
    <property type="entry name" value="SHSP"/>
    <property type="match status" value="2"/>
</dbReference>
<keyword evidence="3" id="KW-0732">Signal</keyword>
<dbReference type="InterPro" id="IPR002068">
    <property type="entry name" value="A-crystallin/Hsp20_dom"/>
</dbReference>
<protein>
    <submittedName>
        <fullName evidence="5">HSP20 family molecular chaperone IbpA</fullName>
    </submittedName>
</protein>
<feature type="chain" id="PRO_5016984047" evidence="3">
    <location>
        <begin position="34"/>
        <end position="318"/>
    </location>
</feature>
<comment type="similarity">
    <text evidence="2">Belongs to the small heat shock protein (HSP20) family.</text>
</comment>
<organism evidence="5 6">
    <name type="scientific">Roseimicrobium gellanilyticum</name>
    <dbReference type="NCBI Taxonomy" id="748857"/>
    <lineage>
        <taxon>Bacteria</taxon>
        <taxon>Pseudomonadati</taxon>
        <taxon>Verrucomicrobiota</taxon>
        <taxon>Verrucomicrobiia</taxon>
        <taxon>Verrucomicrobiales</taxon>
        <taxon>Verrucomicrobiaceae</taxon>
        <taxon>Roseimicrobium</taxon>
    </lineage>
</organism>
<gene>
    <name evidence="5" type="ORF">DES53_12010</name>
</gene>
<reference evidence="5 6" key="1">
    <citation type="submission" date="2018-06" db="EMBL/GenBank/DDBJ databases">
        <title>Genomic Encyclopedia of Type Strains, Phase IV (KMG-IV): sequencing the most valuable type-strain genomes for metagenomic binning, comparative biology and taxonomic classification.</title>
        <authorList>
            <person name="Goeker M."/>
        </authorList>
    </citation>
    <scope>NUCLEOTIDE SEQUENCE [LARGE SCALE GENOMIC DNA]</scope>
    <source>
        <strain evidence="5 6">DSM 25532</strain>
    </source>
</reference>
<evidence type="ECO:0000256" key="3">
    <source>
        <dbReference type="SAM" id="SignalP"/>
    </source>
</evidence>
<dbReference type="Proteomes" id="UP000253426">
    <property type="component" value="Unassembled WGS sequence"/>
</dbReference>
<dbReference type="CDD" id="cd00298">
    <property type="entry name" value="ACD_sHsps_p23-like"/>
    <property type="match status" value="2"/>
</dbReference>
<evidence type="ECO:0000313" key="6">
    <source>
        <dbReference type="Proteomes" id="UP000253426"/>
    </source>
</evidence>
<dbReference type="PANTHER" id="PTHR46733">
    <property type="entry name" value="26.5 KDA HEAT SHOCK PROTEIN, MITOCHONDRIAL"/>
    <property type="match status" value="1"/>
</dbReference>
<dbReference type="InterPro" id="IPR044587">
    <property type="entry name" value="HSP21-like"/>
</dbReference>
<dbReference type="InterPro" id="IPR008978">
    <property type="entry name" value="HSP20-like_chaperone"/>
</dbReference>
<dbReference type="Gene3D" id="2.60.40.790">
    <property type="match status" value="2"/>
</dbReference>
<comment type="caution">
    <text evidence="5">The sequence shown here is derived from an EMBL/GenBank/DDBJ whole genome shotgun (WGS) entry which is preliminary data.</text>
</comment>
<evidence type="ECO:0000256" key="1">
    <source>
        <dbReference type="ARBA" id="ARBA00023016"/>
    </source>
</evidence>
<dbReference type="AlphaFoldDB" id="A0A366H179"/>
<feature type="domain" description="SHSP" evidence="4">
    <location>
        <begin position="218"/>
        <end position="318"/>
    </location>
</feature>
<keyword evidence="1" id="KW-0346">Stress response</keyword>
<proteinExistence type="inferred from homology"/>
<evidence type="ECO:0000313" key="5">
    <source>
        <dbReference type="EMBL" id="RBP35642.1"/>
    </source>
</evidence>
<evidence type="ECO:0000256" key="2">
    <source>
        <dbReference type="PROSITE-ProRule" id="PRU00285"/>
    </source>
</evidence>
<keyword evidence="6" id="KW-1185">Reference proteome</keyword>
<feature type="signal peptide" evidence="3">
    <location>
        <begin position="1"/>
        <end position="33"/>
    </location>
</feature>
<dbReference type="EMBL" id="QNRR01000020">
    <property type="protein sequence ID" value="RBP35642.1"/>
    <property type="molecule type" value="Genomic_DNA"/>
</dbReference>
<dbReference type="PANTHER" id="PTHR46733:SF4">
    <property type="entry name" value="HEAT SHOCK PROTEIN 21, CHLOROPLASTIC"/>
    <property type="match status" value="1"/>
</dbReference>
<name>A0A366H179_9BACT</name>